<comment type="caution">
    <text evidence="2">The sequence shown here is derived from an EMBL/GenBank/DDBJ whole genome shotgun (WGS) entry which is preliminary data.</text>
</comment>
<keyword evidence="3" id="KW-1185">Reference proteome</keyword>
<reference evidence="2 3" key="1">
    <citation type="journal article" date="2018" name="Nat. Genet.">
        <title>The Rosa genome provides new insights in the design of modern roses.</title>
        <authorList>
            <person name="Bendahmane M."/>
        </authorList>
    </citation>
    <scope>NUCLEOTIDE SEQUENCE [LARGE SCALE GENOMIC DNA]</scope>
    <source>
        <strain evidence="3">cv. Old Blush</strain>
    </source>
</reference>
<evidence type="ECO:0000313" key="2">
    <source>
        <dbReference type="EMBL" id="PRQ36792.1"/>
    </source>
</evidence>
<gene>
    <name evidence="2" type="ORF">RchiOBHm_Chr4g0395481</name>
</gene>
<dbReference type="PANTHER" id="PTHR26312:SF221">
    <property type="entry name" value="OS04G0510600 PROTEIN"/>
    <property type="match status" value="1"/>
</dbReference>
<dbReference type="Gramene" id="PRQ36792">
    <property type="protein sequence ID" value="PRQ36792"/>
    <property type="gene ID" value="RchiOBHm_Chr4g0395481"/>
</dbReference>
<evidence type="ECO:0000256" key="1">
    <source>
        <dbReference type="SAM" id="MobiDB-lite"/>
    </source>
</evidence>
<feature type="region of interest" description="Disordered" evidence="1">
    <location>
        <begin position="1"/>
        <end position="22"/>
    </location>
</feature>
<sequence length="369" mass="42206">MEELKSSVTPTQSLDDQNDSMLQTAPSLSIFNSDVDEFRESNQQLLERTITIEDRIGGTRDFRFGDKSMGFIKEEGEEEEEDQVQPPSPPMYLATGLGFDTGGFGFDGGDDFPMPEIDENGNPEEYYKKMVDEYPCHPLFLRNYAQVLQSKGDLHGAEDYYFRSTQANPEDGEVLVQYAKLVWQLRHDQDRALSYFERAAQASPDDSHVLAAYASFLWEIDDDLEEDEAGQDQIQVNNGQNMNKLENKDTNEEIIRGHISTGNEIDDEENYKTRIQENPKNALLLRNYAEFLCQTKGDLHSAEEYYLRATVADPNDGEILAQYAQLVWELHHDSKKATSYFERAVEATAEDSYVLGAYAHFLWENEEDD</sequence>
<evidence type="ECO:0000313" key="3">
    <source>
        <dbReference type="Proteomes" id="UP000238479"/>
    </source>
</evidence>
<dbReference type="STRING" id="74649.A0A2P6QRI7"/>
<dbReference type="EMBL" id="PDCK01000042">
    <property type="protein sequence ID" value="PRQ36792.1"/>
    <property type="molecule type" value="Genomic_DNA"/>
</dbReference>
<dbReference type="OMA" id="MVDEYPC"/>
<dbReference type="OrthoDB" id="1919713at2759"/>
<dbReference type="InterPro" id="IPR011990">
    <property type="entry name" value="TPR-like_helical_dom_sf"/>
</dbReference>
<name>A0A2P6QRI7_ROSCH</name>
<dbReference type="PANTHER" id="PTHR26312">
    <property type="entry name" value="TETRATRICOPEPTIDE REPEAT PROTEIN 5"/>
    <property type="match status" value="1"/>
</dbReference>
<accession>A0A2P6QRI7</accession>
<dbReference type="Gene3D" id="1.25.40.10">
    <property type="entry name" value="Tetratricopeptide repeat domain"/>
    <property type="match status" value="2"/>
</dbReference>
<organism evidence="2 3">
    <name type="scientific">Rosa chinensis</name>
    <name type="common">China rose</name>
    <dbReference type="NCBI Taxonomy" id="74649"/>
    <lineage>
        <taxon>Eukaryota</taxon>
        <taxon>Viridiplantae</taxon>
        <taxon>Streptophyta</taxon>
        <taxon>Embryophyta</taxon>
        <taxon>Tracheophyta</taxon>
        <taxon>Spermatophyta</taxon>
        <taxon>Magnoliopsida</taxon>
        <taxon>eudicotyledons</taxon>
        <taxon>Gunneridae</taxon>
        <taxon>Pentapetalae</taxon>
        <taxon>rosids</taxon>
        <taxon>fabids</taxon>
        <taxon>Rosales</taxon>
        <taxon>Rosaceae</taxon>
        <taxon>Rosoideae</taxon>
        <taxon>Rosoideae incertae sedis</taxon>
        <taxon>Rosa</taxon>
    </lineage>
</organism>
<dbReference type="AlphaFoldDB" id="A0A2P6QRI7"/>
<protein>
    <submittedName>
        <fullName evidence="2">Putative tetratricopeptide-like helical domain-containing protein</fullName>
    </submittedName>
</protein>
<proteinExistence type="predicted"/>
<dbReference type="Proteomes" id="UP000238479">
    <property type="component" value="Chromosome 4"/>
</dbReference>
<dbReference type="SUPFAM" id="SSF48452">
    <property type="entry name" value="TPR-like"/>
    <property type="match status" value="1"/>
</dbReference>